<feature type="region of interest" description="Disordered" evidence="1">
    <location>
        <begin position="614"/>
        <end position="636"/>
    </location>
</feature>
<evidence type="ECO:0000313" key="3">
    <source>
        <dbReference type="Proteomes" id="UP000799778"/>
    </source>
</evidence>
<dbReference type="Proteomes" id="UP000799778">
    <property type="component" value="Unassembled WGS sequence"/>
</dbReference>
<feature type="region of interest" description="Disordered" evidence="1">
    <location>
        <begin position="524"/>
        <end position="553"/>
    </location>
</feature>
<evidence type="ECO:0000256" key="1">
    <source>
        <dbReference type="SAM" id="MobiDB-lite"/>
    </source>
</evidence>
<feature type="region of interest" description="Disordered" evidence="1">
    <location>
        <begin position="86"/>
        <end position="114"/>
    </location>
</feature>
<feature type="region of interest" description="Disordered" evidence="1">
    <location>
        <begin position="471"/>
        <end position="499"/>
    </location>
</feature>
<organism evidence="2 3">
    <name type="scientific">Aaosphaeria arxii CBS 175.79</name>
    <dbReference type="NCBI Taxonomy" id="1450172"/>
    <lineage>
        <taxon>Eukaryota</taxon>
        <taxon>Fungi</taxon>
        <taxon>Dikarya</taxon>
        <taxon>Ascomycota</taxon>
        <taxon>Pezizomycotina</taxon>
        <taxon>Dothideomycetes</taxon>
        <taxon>Pleosporomycetidae</taxon>
        <taxon>Pleosporales</taxon>
        <taxon>Pleosporales incertae sedis</taxon>
        <taxon>Aaosphaeria</taxon>
    </lineage>
</organism>
<feature type="region of interest" description="Disordered" evidence="1">
    <location>
        <begin position="1"/>
        <end position="29"/>
    </location>
</feature>
<proteinExistence type="predicted"/>
<dbReference type="GeneID" id="54289103"/>
<feature type="compositionally biased region" description="Polar residues" evidence="1">
    <location>
        <begin position="308"/>
        <end position="331"/>
    </location>
</feature>
<dbReference type="OrthoDB" id="3798510at2759"/>
<name>A0A6A5Y242_9PLEO</name>
<protein>
    <submittedName>
        <fullName evidence="2">Uncharacterized protein</fullName>
    </submittedName>
</protein>
<gene>
    <name evidence="2" type="ORF">BU24DRAFT_459203</name>
</gene>
<evidence type="ECO:0000313" key="2">
    <source>
        <dbReference type="EMBL" id="KAF2019538.1"/>
    </source>
</evidence>
<keyword evidence="3" id="KW-1185">Reference proteome</keyword>
<dbReference type="AlphaFoldDB" id="A0A6A5Y242"/>
<dbReference type="RefSeq" id="XP_033387877.1">
    <property type="nucleotide sequence ID" value="XM_033531706.1"/>
</dbReference>
<feature type="compositionally biased region" description="Polar residues" evidence="1">
    <location>
        <begin position="482"/>
        <end position="492"/>
    </location>
</feature>
<accession>A0A6A5Y242</accession>
<feature type="compositionally biased region" description="Basic residues" evidence="1">
    <location>
        <begin position="89"/>
        <end position="109"/>
    </location>
</feature>
<feature type="region of interest" description="Disordered" evidence="1">
    <location>
        <begin position="298"/>
        <end position="381"/>
    </location>
</feature>
<reference evidence="2" key="1">
    <citation type="journal article" date="2020" name="Stud. Mycol.">
        <title>101 Dothideomycetes genomes: a test case for predicting lifestyles and emergence of pathogens.</title>
        <authorList>
            <person name="Haridas S."/>
            <person name="Albert R."/>
            <person name="Binder M."/>
            <person name="Bloem J."/>
            <person name="Labutti K."/>
            <person name="Salamov A."/>
            <person name="Andreopoulos B."/>
            <person name="Baker S."/>
            <person name="Barry K."/>
            <person name="Bills G."/>
            <person name="Bluhm B."/>
            <person name="Cannon C."/>
            <person name="Castanera R."/>
            <person name="Culley D."/>
            <person name="Daum C."/>
            <person name="Ezra D."/>
            <person name="Gonzalez J."/>
            <person name="Henrissat B."/>
            <person name="Kuo A."/>
            <person name="Liang C."/>
            <person name="Lipzen A."/>
            <person name="Lutzoni F."/>
            <person name="Magnuson J."/>
            <person name="Mondo S."/>
            <person name="Nolan M."/>
            <person name="Ohm R."/>
            <person name="Pangilinan J."/>
            <person name="Park H.-J."/>
            <person name="Ramirez L."/>
            <person name="Alfaro M."/>
            <person name="Sun H."/>
            <person name="Tritt A."/>
            <person name="Yoshinaga Y."/>
            <person name="Zwiers L.-H."/>
            <person name="Turgeon B."/>
            <person name="Goodwin S."/>
            <person name="Spatafora J."/>
            <person name="Crous P."/>
            <person name="Grigoriev I."/>
        </authorList>
    </citation>
    <scope>NUCLEOTIDE SEQUENCE</scope>
    <source>
        <strain evidence="2">CBS 175.79</strain>
    </source>
</reference>
<dbReference type="EMBL" id="ML978067">
    <property type="protein sequence ID" value="KAF2019538.1"/>
    <property type="molecule type" value="Genomic_DNA"/>
</dbReference>
<feature type="compositionally biased region" description="Polar residues" evidence="1">
    <location>
        <begin position="1"/>
        <end position="13"/>
    </location>
</feature>
<sequence>MPFTRSGLTGYSRRQSKPPQNPIKPYHQEYSKQVHMNSTAKDFAKQSVSPKQTAFSPTVNRFSILAALDANPAQWSFDFSQTQNSMSNCRRRGKRGGKHVRTKGIRKQRKSEQREVADKLCEQMAEMCPPGVDAIIHDPDPQDDVPTQALQSDSATFPNNVRHPWIPQFGSAESIMKDLTPCKDKESTLFGGNQSVDPFRQCLTMAEKPAFKRKESRFFPMAAFLASPDIASTQSYRLPVGNLSKVAEASKRLSDIINTEPNTPTVASECRAFLSERTISPPLTISLSIDQERLHTLGQPVKNEDSVVKSSAATSPEISKDSIASWTSASSIDMGPMRSATAPTTNDCTVPDGRPGSAQPNNTHQLRNDPPKNALSGPTKPVRPLLQKALTLQTPFRPRSECYEIDEIAHSSNIDRHSLDKHVDLEHFLSLGHADPCWCRRNILPTPPPSDTESHLTPIDCYGMTFSTSPGTPAWPDMSPDQDASPNGTNTPSLSSESEFEDLEYWEPWKMNQEDWTILGRSETPPLVRTPQLPHTPLAQMSPPSDESDQDGDTWTILPFSPETRTAYDDNAAELSASMGDLRQPLLRNDDTDKIALATAIEWPSLAEAKKLRRAQKEVNHRPRSASSVGDEGDVDTNGGVMIGRLFH</sequence>